<dbReference type="AlphaFoldDB" id="A0A1B2RCD3"/>
<reference evidence="5" key="1">
    <citation type="submission" date="2016-05" db="EMBL/GenBank/DDBJ databases">
        <title>Complete sequence and organization of pFR260, the Bacillus thuringiensis INTA Fr7-4 plasmid harbouring the insecticidal genes.</title>
        <authorList>
            <person name="Navas L.E."/>
            <person name="Amadio A.F."/>
            <person name="Ortiz E.M."/>
            <person name="Sauka D.H."/>
            <person name="Benintende G.B."/>
            <person name="Zandomeni R.O."/>
            <person name="Berretta M.F."/>
        </authorList>
    </citation>
    <scope>NUCLEOTIDE SEQUENCE</scope>
    <source>
        <strain evidence="5">INTA Fr7-4</strain>
        <plasmid evidence="5">pFR260</plasmid>
    </source>
</reference>
<evidence type="ECO:0000256" key="1">
    <source>
        <dbReference type="ARBA" id="ARBA00011046"/>
    </source>
</evidence>
<dbReference type="Gene3D" id="1.10.4040.10">
    <property type="entry name" value="Penicillinase repressor domain"/>
    <property type="match status" value="1"/>
</dbReference>
<evidence type="ECO:0000256" key="2">
    <source>
        <dbReference type="ARBA" id="ARBA00023015"/>
    </source>
</evidence>
<dbReference type="Gene3D" id="1.10.10.10">
    <property type="entry name" value="Winged helix-like DNA-binding domain superfamily/Winged helix DNA-binding domain"/>
    <property type="match status" value="1"/>
</dbReference>
<dbReference type="GO" id="GO:0045892">
    <property type="term" value="P:negative regulation of DNA-templated transcription"/>
    <property type="evidence" value="ECO:0007669"/>
    <property type="project" value="InterPro"/>
</dbReference>
<keyword evidence="3" id="KW-0238">DNA-binding</keyword>
<keyword evidence="2" id="KW-0805">Transcription regulation</keyword>
<dbReference type="EMBL" id="KX258624">
    <property type="protein sequence ID" value="AOB42276.1"/>
    <property type="molecule type" value="Genomic_DNA"/>
</dbReference>
<dbReference type="InterPro" id="IPR036390">
    <property type="entry name" value="WH_DNA-bd_sf"/>
</dbReference>
<organism evidence="5">
    <name type="scientific">Bacillus thuringiensis</name>
    <dbReference type="NCBI Taxonomy" id="1428"/>
    <lineage>
        <taxon>Bacteria</taxon>
        <taxon>Bacillati</taxon>
        <taxon>Bacillota</taxon>
        <taxon>Bacilli</taxon>
        <taxon>Bacillales</taxon>
        <taxon>Bacillaceae</taxon>
        <taxon>Bacillus</taxon>
        <taxon>Bacillus cereus group</taxon>
    </lineage>
</organism>
<dbReference type="InterPro" id="IPR005650">
    <property type="entry name" value="BlaI_family"/>
</dbReference>
<dbReference type="SUPFAM" id="SSF46785">
    <property type="entry name" value="Winged helix' DNA-binding domain"/>
    <property type="match status" value="1"/>
</dbReference>
<dbReference type="GO" id="GO:0003677">
    <property type="term" value="F:DNA binding"/>
    <property type="evidence" value="ECO:0007669"/>
    <property type="project" value="UniProtKB-KW"/>
</dbReference>
<keyword evidence="5" id="KW-0614">Plasmid</keyword>
<evidence type="ECO:0000256" key="4">
    <source>
        <dbReference type="ARBA" id="ARBA00023163"/>
    </source>
</evidence>
<protein>
    <submittedName>
        <fullName evidence="5">Transcriptional repressor, BlaI/MecI family</fullName>
    </submittedName>
</protein>
<accession>A0A1B2RCD3</accession>
<dbReference type="Pfam" id="PF03965">
    <property type="entry name" value="Penicillinase_R"/>
    <property type="match status" value="1"/>
</dbReference>
<evidence type="ECO:0000313" key="5">
    <source>
        <dbReference type="EMBL" id="AOB42276.1"/>
    </source>
</evidence>
<dbReference type="RefSeq" id="WP_420658164.1">
    <property type="nucleotide sequence ID" value="NZ_KX258624.1"/>
</dbReference>
<proteinExistence type="inferred from homology"/>
<gene>
    <name evidence="5" type="ORF">pFR260_179</name>
</gene>
<dbReference type="InterPro" id="IPR036388">
    <property type="entry name" value="WH-like_DNA-bd_sf"/>
</dbReference>
<geneLocation type="plasmid" evidence="5">
    <name>pFR260</name>
</geneLocation>
<comment type="similarity">
    <text evidence="1">Belongs to the BlaI transcriptional regulatory family.</text>
</comment>
<evidence type="ECO:0000256" key="3">
    <source>
        <dbReference type="ARBA" id="ARBA00023125"/>
    </source>
</evidence>
<sequence>MIFKGVYTVKKSYKLSETELEVMQAIWKCNGPVKSCELLKIFAEDKGKEWKGQTIATFLARLADKGFLDVHKEGRSNTYIPRLSPKEYKRLEARSVLNAMYQGSIKNFLSALYDNEKMSNEEIKELKQWFSKK</sequence>
<dbReference type="PIRSF" id="PIRSF019455">
    <property type="entry name" value="CopR_AtkY"/>
    <property type="match status" value="1"/>
</dbReference>
<keyword evidence="4" id="KW-0804">Transcription</keyword>
<name>A0A1B2RCD3_BACTU</name>